<dbReference type="GO" id="GO:0005737">
    <property type="term" value="C:cytoplasm"/>
    <property type="evidence" value="ECO:0007669"/>
    <property type="project" value="InterPro"/>
</dbReference>
<dbReference type="SUPFAM" id="SSF54928">
    <property type="entry name" value="RNA-binding domain, RBD"/>
    <property type="match status" value="1"/>
</dbReference>
<dbReference type="InterPro" id="IPR032675">
    <property type="entry name" value="LRR_dom_sf"/>
</dbReference>
<feature type="domain" description="NTF2" evidence="10">
    <location>
        <begin position="440"/>
        <end position="592"/>
    </location>
</feature>
<keyword evidence="13" id="KW-1185">Reference proteome</keyword>
<evidence type="ECO:0000256" key="4">
    <source>
        <dbReference type="ARBA" id="ARBA00022614"/>
    </source>
</evidence>
<dbReference type="FunFam" id="1.10.8.10:FF:000018">
    <property type="entry name" value="Nuclear RNA export factor 1"/>
    <property type="match status" value="1"/>
</dbReference>
<dbReference type="Pfam" id="PF09162">
    <property type="entry name" value="Tap-RNA_bind"/>
    <property type="match status" value="1"/>
</dbReference>
<dbReference type="InterPro" id="IPR035979">
    <property type="entry name" value="RBD_domain_sf"/>
</dbReference>
<dbReference type="Gene3D" id="3.10.450.50">
    <property type="match status" value="1"/>
</dbReference>
<evidence type="ECO:0000256" key="7">
    <source>
        <dbReference type="ARBA" id="ARBA00022884"/>
    </source>
</evidence>
<protein>
    <submittedName>
        <fullName evidence="12">Nuclear RNA export factor 1</fullName>
    </submittedName>
</protein>
<evidence type="ECO:0000256" key="2">
    <source>
        <dbReference type="ARBA" id="ARBA00009285"/>
    </source>
</evidence>
<dbReference type="SUPFAM" id="SSF46934">
    <property type="entry name" value="UBA-like"/>
    <property type="match status" value="1"/>
</dbReference>
<evidence type="ECO:0000256" key="6">
    <source>
        <dbReference type="ARBA" id="ARBA00022816"/>
    </source>
</evidence>
<dbReference type="Gene3D" id="3.30.70.330">
    <property type="match status" value="1"/>
</dbReference>
<name>A0A9Q1HH82_HOLLE</name>
<dbReference type="PANTHER" id="PTHR10662:SF22">
    <property type="entry name" value="NUCLEAR RNA EXPORT FACTOR 1"/>
    <property type="match status" value="1"/>
</dbReference>
<dbReference type="SUPFAM" id="SSF52058">
    <property type="entry name" value="L domain-like"/>
    <property type="match status" value="1"/>
</dbReference>
<dbReference type="InterPro" id="IPR018222">
    <property type="entry name" value="Nuclear_transport_factor_2_euk"/>
</dbReference>
<evidence type="ECO:0000313" key="12">
    <source>
        <dbReference type="EMBL" id="KAJ8045720.1"/>
    </source>
</evidence>
<dbReference type="CDD" id="cd14342">
    <property type="entry name" value="UBA_TAP-C"/>
    <property type="match status" value="1"/>
</dbReference>
<dbReference type="Pfam" id="PF24048">
    <property type="entry name" value="LRR_NXF1-5"/>
    <property type="match status" value="1"/>
</dbReference>
<evidence type="ECO:0000256" key="1">
    <source>
        <dbReference type="ARBA" id="ARBA00004642"/>
    </source>
</evidence>
<comment type="similarity">
    <text evidence="2">Belongs to the NXF family.</text>
</comment>
<dbReference type="PROSITE" id="PS50177">
    <property type="entry name" value="NTF2_DOMAIN"/>
    <property type="match status" value="1"/>
</dbReference>
<reference evidence="12" key="1">
    <citation type="submission" date="2021-10" db="EMBL/GenBank/DDBJ databases">
        <title>Tropical sea cucumber genome reveals ecological adaptation and Cuvierian tubules defense mechanism.</title>
        <authorList>
            <person name="Chen T."/>
        </authorList>
    </citation>
    <scope>NUCLEOTIDE SEQUENCE</scope>
    <source>
        <strain evidence="12">Nanhai2018</strain>
        <tissue evidence="12">Muscle</tissue>
    </source>
</reference>
<keyword evidence="4" id="KW-0433">Leucine-rich repeat</keyword>
<feature type="compositionally biased region" description="Basic residues" evidence="9">
    <location>
        <begin position="74"/>
        <end position="84"/>
    </location>
</feature>
<feature type="compositionally biased region" description="Basic and acidic residues" evidence="9">
    <location>
        <begin position="109"/>
        <end position="126"/>
    </location>
</feature>
<dbReference type="Gene3D" id="1.10.8.10">
    <property type="entry name" value="DNA helicase RuvA subunit, C-terminal domain"/>
    <property type="match status" value="1"/>
</dbReference>
<dbReference type="FunFam" id="3.80.10.10:FF:000384">
    <property type="entry name" value="Nuclear RNA export factor 1"/>
    <property type="match status" value="1"/>
</dbReference>
<dbReference type="AlphaFoldDB" id="A0A9Q1HH82"/>
<dbReference type="InterPro" id="IPR030217">
    <property type="entry name" value="NXF_fam"/>
</dbReference>
<dbReference type="EMBL" id="JAIZAY010000003">
    <property type="protein sequence ID" value="KAJ8045720.1"/>
    <property type="molecule type" value="Genomic_DNA"/>
</dbReference>
<gene>
    <name evidence="12" type="ORF">HOLleu_08780</name>
</gene>
<proteinExistence type="inferred from homology"/>
<evidence type="ECO:0000256" key="8">
    <source>
        <dbReference type="ARBA" id="ARBA00023242"/>
    </source>
</evidence>
<evidence type="ECO:0000313" key="13">
    <source>
        <dbReference type="Proteomes" id="UP001152320"/>
    </source>
</evidence>
<dbReference type="InterPro" id="IPR015245">
    <property type="entry name" value="Tap_RNA-bd"/>
</dbReference>
<evidence type="ECO:0000259" key="10">
    <source>
        <dbReference type="PROSITE" id="PS50177"/>
    </source>
</evidence>
<dbReference type="GO" id="GO:0016973">
    <property type="term" value="P:poly(A)+ mRNA export from nucleus"/>
    <property type="evidence" value="ECO:0007669"/>
    <property type="project" value="TreeGrafter"/>
</dbReference>
<dbReference type="Proteomes" id="UP001152320">
    <property type="component" value="Chromosome 3"/>
</dbReference>
<dbReference type="Gene3D" id="3.80.10.10">
    <property type="entry name" value="Ribonuclease Inhibitor"/>
    <property type="match status" value="1"/>
</dbReference>
<keyword evidence="3" id="KW-0813">Transport</keyword>
<dbReference type="InterPro" id="IPR001611">
    <property type="entry name" value="Leu-rich_rpt"/>
</dbReference>
<feature type="compositionally biased region" description="Polar residues" evidence="9">
    <location>
        <begin position="602"/>
        <end position="620"/>
    </location>
</feature>
<dbReference type="Pfam" id="PF22602">
    <property type="entry name" value="NXF_NTF2"/>
    <property type="match status" value="1"/>
</dbReference>
<dbReference type="PROSITE" id="PS51450">
    <property type="entry name" value="LRR"/>
    <property type="match status" value="1"/>
</dbReference>
<keyword evidence="7" id="KW-0694">RNA-binding</keyword>
<evidence type="ECO:0000256" key="3">
    <source>
        <dbReference type="ARBA" id="ARBA00022448"/>
    </source>
</evidence>
<feature type="domain" description="TAP-C" evidence="11">
    <location>
        <begin position="637"/>
        <end position="691"/>
    </location>
</feature>
<dbReference type="GO" id="GO:0005654">
    <property type="term" value="C:nucleoplasm"/>
    <property type="evidence" value="ECO:0007669"/>
    <property type="project" value="UniProtKB-SubCell"/>
</dbReference>
<dbReference type="GO" id="GO:0005635">
    <property type="term" value="C:nuclear envelope"/>
    <property type="evidence" value="ECO:0007669"/>
    <property type="project" value="UniProtKB-ARBA"/>
</dbReference>
<dbReference type="InterPro" id="IPR057125">
    <property type="entry name" value="NXF1/2/3/5-like_LRR"/>
</dbReference>
<evidence type="ECO:0000259" key="11">
    <source>
        <dbReference type="PROSITE" id="PS51281"/>
    </source>
</evidence>
<comment type="subcellular location">
    <subcellularLocation>
        <location evidence="1">Nucleus</location>
        <location evidence="1">Nucleoplasm</location>
    </subcellularLocation>
</comment>
<dbReference type="FunFam" id="3.10.450.50:FF:000004">
    <property type="entry name" value="Nuclear RNA export factor 1"/>
    <property type="match status" value="1"/>
</dbReference>
<feature type="region of interest" description="Disordered" evidence="9">
    <location>
        <begin position="596"/>
        <end position="620"/>
    </location>
</feature>
<evidence type="ECO:0000256" key="5">
    <source>
        <dbReference type="ARBA" id="ARBA00022737"/>
    </source>
</evidence>
<dbReference type="PROSITE" id="PS51281">
    <property type="entry name" value="TAP_C"/>
    <property type="match status" value="1"/>
</dbReference>
<feature type="compositionally biased region" description="Basic and acidic residues" evidence="9">
    <location>
        <begin position="15"/>
        <end position="28"/>
    </location>
</feature>
<feature type="region of interest" description="Disordered" evidence="9">
    <location>
        <begin position="1"/>
        <end position="161"/>
    </location>
</feature>
<keyword evidence="5" id="KW-0677">Repeat</keyword>
<dbReference type="GO" id="GO:0003723">
    <property type="term" value="F:RNA binding"/>
    <property type="evidence" value="ECO:0007669"/>
    <property type="project" value="UniProtKB-KW"/>
</dbReference>
<accession>A0A9Q1HH82</accession>
<organism evidence="12 13">
    <name type="scientific">Holothuria leucospilota</name>
    <name type="common">Black long sea cucumber</name>
    <name type="synonym">Mertensiothuria leucospilota</name>
    <dbReference type="NCBI Taxonomy" id="206669"/>
    <lineage>
        <taxon>Eukaryota</taxon>
        <taxon>Metazoa</taxon>
        <taxon>Echinodermata</taxon>
        <taxon>Eleutherozoa</taxon>
        <taxon>Echinozoa</taxon>
        <taxon>Holothuroidea</taxon>
        <taxon>Aspidochirotacea</taxon>
        <taxon>Aspidochirotida</taxon>
        <taxon>Holothuriidae</taxon>
        <taxon>Holothuria</taxon>
    </lineage>
</organism>
<comment type="caution">
    <text evidence="12">The sequence shown here is derived from an EMBL/GenBank/DDBJ whole genome shotgun (WGS) entry which is preliminary data.</text>
</comment>
<evidence type="ECO:0000256" key="9">
    <source>
        <dbReference type="SAM" id="MobiDB-lite"/>
    </source>
</evidence>
<sequence>MSKSYPRGSIRVSKSGRDRSYYEHDDRGSGPSYDWGDGNQGDRRRGRGGRGQGGDRRRRRGGSSRGQGWDRWQRGSRKGPRCRPSRTSYSGPGPRSRLYDDDTSMAGNDSERPRVRERYNPYERKSQRSSRGNEPGGSKRRSYPNRSFHRNNNNADNRDDAMGDEPLSTWFKVTIPFGAKESQKWLLQSIRNLCTVPFVPHNLHQEQNATVFYVSDSDASNALRDVSKRITTSKGHKIILIVKPSGPPKGVSGIGQPLSDEDKQVLLEVMSKRYDPSSKLLNLSDLYNDSDLLAKNLKIALNKSSSMHAVIDIIDQNIPEMIGLDLSNNRLYSLYSCKQLREKAPNIQSLNLSKNSLKHIDELKVMKGLPLQELILDQNPLCDLFSNQQQYVSAVREIFAEVVKLDGHDLPPPIGFDLKTSTALPQVGPSFFPGEEVKANILQFVERYYAEYDSPDRSKLINVYHEQAKFSLSVPFTTGGAGSWYRQLGHHFSHSRNMKKNLDQNQKNKTVKLLKQGQLAVAAFVNELPSTQHDLNSFVIDVSLVLPGLVHFTVNGVLREQERTKTVIAFSRTFTVCPGPNGLSVLNDQLSLRQPSEKQKKSSFSTPAPTPTHSPVSALPTATLSPAGPSALVVDAVTQQQMVQQFIKDSGMNAAYSQRCLEENSWDYGKAGEVFMALKVSFLQKFYFIAALVLPKYLQLTFIKPPPPC</sequence>
<dbReference type="InterPro" id="IPR005637">
    <property type="entry name" value="TAP_C_dom"/>
</dbReference>
<dbReference type="InterPro" id="IPR012677">
    <property type="entry name" value="Nucleotide-bd_a/b_plait_sf"/>
</dbReference>
<dbReference type="InterPro" id="IPR032710">
    <property type="entry name" value="NTF2-like_dom_sf"/>
</dbReference>
<feature type="compositionally biased region" description="Basic residues" evidence="9">
    <location>
        <begin position="138"/>
        <end position="149"/>
    </location>
</feature>
<dbReference type="InterPro" id="IPR002075">
    <property type="entry name" value="NTF2_dom"/>
</dbReference>
<dbReference type="InterPro" id="IPR009060">
    <property type="entry name" value="UBA-like_sf"/>
</dbReference>
<dbReference type="PANTHER" id="PTHR10662">
    <property type="entry name" value="NUCLEAR RNA EXPORT FACTOR"/>
    <property type="match status" value="1"/>
</dbReference>
<dbReference type="OrthoDB" id="25872at2759"/>
<dbReference type="SMART" id="SM00804">
    <property type="entry name" value="TAP_C"/>
    <property type="match status" value="1"/>
</dbReference>
<dbReference type="Pfam" id="PF03943">
    <property type="entry name" value="TAP_C"/>
    <property type="match status" value="1"/>
</dbReference>
<dbReference type="SUPFAM" id="SSF54427">
    <property type="entry name" value="NTF2-like"/>
    <property type="match status" value="1"/>
</dbReference>
<keyword evidence="6" id="KW-0509">mRNA transport</keyword>
<keyword evidence="8" id="KW-0539">Nucleus</keyword>